<gene>
    <name evidence="7" type="ORF">SAMN05421856_10584</name>
</gene>
<dbReference type="GO" id="GO:0006355">
    <property type="term" value="P:regulation of DNA-templated transcription"/>
    <property type="evidence" value="ECO:0007669"/>
    <property type="project" value="InterPro"/>
</dbReference>
<dbReference type="PANTHER" id="PTHR43214:SF43">
    <property type="entry name" value="TWO-COMPONENT RESPONSE REGULATOR"/>
    <property type="match status" value="1"/>
</dbReference>
<dbReference type="InterPro" id="IPR011006">
    <property type="entry name" value="CheY-like_superfamily"/>
</dbReference>
<dbReference type="Gene3D" id="3.40.50.2300">
    <property type="match status" value="1"/>
</dbReference>
<dbReference type="InterPro" id="IPR000792">
    <property type="entry name" value="Tscrpt_reg_LuxR_C"/>
</dbReference>
<feature type="modified residue" description="4-aspartylphosphate" evidence="3">
    <location>
        <position position="28"/>
    </location>
</feature>
<dbReference type="CDD" id="cd06170">
    <property type="entry name" value="LuxR_C_like"/>
    <property type="match status" value="1"/>
</dbReference>
<evidence type="ECO:0000259" key="6">
    <source>
        <dbReference type="PROSITE" id="PS50110"/>
    </source>
</evidence>
<dbReference type="PANTHER" id="PTHR43214">
    <property type="entry name" value="TWO-COMPONENT RESPONSE REGULATOR"/>
    <property type="match status" value="1"/>
</dbReference>
<dbReference type="SUPFAM" id="SSF46894">
    <property type="entry name" value="C-terminal effector domain of the bipartite response regulators"/>
    <property type="match status" value="1"/>
</dbReference>
<feature type="coiled-coil region" evidence="4">
    <location>
        <begin position="104"/>
        <end position="131"/>
    </location>
</feature>
<proteinExistence type="predicted"/>
<dbReference type="InterPro" id="IPR058245">
    <property type="entry name" value="NreC/VraR/RcsB-like_REC"/>
</dbReference>
<evidence type="ECO:0000259" key="5">
    <source>
        <dbReference type="PROSITE" id="PS50043"/>
    </source>
</evidence>
<dbReference type="SUPFAM" id="SSF52172">
    <property type="entry name" value="CheY-like"/>
    <property type="match status" value="1"/>
</dbReference>
<organism evidence="7 8">
    <name type="scientific">Chryseobacterium taichungense</name>
    <dbReference type="NCBI Taxonomy" id="295069"/>
    <lineage>
        <taxon>Bacteria</taxon>
        <taxon>Pseudomonadati</taxon>
        <taxon>Bacteroidota</taxon>
        <taxon>Flavobacteriia</taxon>
        <taxon>Flavobacteriales</taxon>
        <taxon>Weeksellaceae</taxon>
        <taxon>Chryseobacterium group</taxon>
        <taxon>Chryseobacterium</taxon>
    </lineage>
</organism>
<dbReference type="InterPro" id="IPR001789">
    <property type="entry name" value="Sig_transdc_resp-reg_receiver"/>
</dbReference>
<dbReference type="GO" id="GO:0000160">
    <property type="term" value="P:phosphorelay signal transduction system"/>
    <property type="evidence" value="ECO:0007669"/>
    <property type="project" value="InterPro"/>
</dbReference>
<feature type="domain" description="Response regulatory" evidence="6">
    <location>
        <begin position="1"/>
        <end position="93"/>
    </location>
</feature>
<keyword evidence="2 7" id="KW-0238">DNA-binding</keyword>
<dbReference type="SMART" id="SM00421">
    <property type="entry name" value="HTH_LUXR"/>
    <property type="match status" value="1"/>
</dbReference>
<dbReference type="Proteomes" id="UP000199450">
    <property type="component" value="Unassembled WGS sequence"/>
</dbReference>
<evidence type="ECO:0000256" key="1">
    <source>
        <dbReference type="ARBA" id="ARBA00022553"/>
    </source>
</evidence>
<keyword evidence="4" id="KW-0175">Coiled coil</keyword>
<dbReference type="PROSITE" id="PS00622">
    <property type="entry name" value="HTH_LUXR_1"/>
    <property type="match status" value="1"/>
</dbReference>
<keyword evidence="1 3" id="KW-0597">Phosphoprotein</keyword>
<evidence type="ECO:0000256" key="3">
    <source>
        <dbReference type="PROSITE-ProRule" id="PRU00169"/>
    </source>
</evidence>
<dbReference type="Pfam" id="PF00196">
    <property type="entry name" value="GerE"/>
    <property type="match status" value="1"/>
</dbReference>
<dbReference type="EMBL" id="FOBV01000005">
    <property type="protein sequence ID" value="SEM65238.1"/>
    <property type="molecule type" value="Genomic_DNA"/>
</dbReference>
<evidence type="ECO:0000256" key="2">
    <source>
        <dbReference type="ARBA" id="ARBA00023125"/>
    </source>
</evidence>
<dbReference type="AlphaFoldDB" id="A0A1H8A5X3"/>
<dbReference type="GO" id="GO:0003677">
    <property type="term" value="F:DNA binding"/>
    <property type="evidence" value="ECO:0007669"/>
    <property type="project" value="UniProtKB-KW"/>
</dbReference>
<protein>
    <submittedName>
        <fullName evidence="7">DNA-binding response regulator, NarL/FixJ family, contains REC and HTH domains</fullName>
    </submittedName>
</protein>
<dbReference type="SMART" id="SM00448">
    <property type="entry name" value="REC"/>
    <property type="match status" value="1"/>
</dbReference>
<dbReference type="PROSITE" id="PS50043">
    <property type="entry name" value="HTH_LUXR_2"/>
    <property type="match status" value="1"/>
</dbReference>
<accession>A0A1H8A5X3</accession>
<feature type="domain" description="HTH luxR-type" evidence="5">
    <location>
        <begin position="118"/>
        <end position="183"/>
    </location>
</feature>
<name>A0A1H8A5X3_9FLAO</name>
<evidence type="ECO:0000313" key="7">
    <source>
        <dbReference type="EMBL" id="SEM65238.1"/>
    </source>
</evidence>
<dbReference type="CDD" id="cd17535">
    <property type="entry name" value="REC_NarL-like"/>
    <property type="match status" value="1"/>
</dbReference>
<evidence type="ECO:0000313" key="8">
    <source>
        <dbReference type="Proteomes" id="UP000199450"/>
    </source>
</evidence>
<dbReference type="InterPro" id="IPR016032">
    <property type="entry name" value="Sig_transdc_resp-reg_C-effctor"/>
</dbReference>
<dbReference type="PRINTS" id="PR00038">
    <property type="entry name" value="HTHLUXR"/>
</dbReference>
<sequence>MEVVVEASNGIQLLKKLETNQVDVLLLDLQMPEMDGFETCQKIKELYPNIKTLVLTLMNETDTIKRVVKMGVQGYFTKNTPPKELEDAIWKLEENGFYFEKSLASVINEILDNLETNIEDKEIQFTERELEIITLTAQGLKSKDVADTLHISTKTVNTHKQNIQNKYNFDNMMTAILYCVKQKIIKI</sequence>
<evidence type="ECO:0000256" key="4">
    <source>
        <dbReference type="SAM" id="Coils"/>
    </source>
</evidence>
<dbReference type="InterPro" id="IPR039420">
    <property type="entry name" value="WalR-like"/>
</dbReference>
<keyword evidence="8" id="KW-1185">Reference proteome</keyword>
<reference evidence="8" key="1">
    <citation type="submission" date="2016-10" db="EMBL/GenBank/DDBJ databases">
        <authorList>
            <person name="Varghese N."/>
            <person name="Submissions S."/>
        </authorList>
    </citation>
    <scope>NUCLEOTIDE SEQUENCE [LARGE SCALE GENOMIC DNA]</scope>
    <source>
        <strain evidence="8">DSM 17453</strain>
    </source>
</reference>
<dbReference type="Pfam" id="PF00072">
    <property type="entry name" value="Response_reg"/>
    <property type="match status" value="1"/>
</dbReference>
<dbReference type="PROSITE" id="PS50110">
    <property type="entry name" value="RESPONSE_REGULATORY"/>
    <property type="match status" value="1"/>
</dbReference>
<dbReference type="STRING" id="295069.SAMN05421856_10584"/>